<evidence type="ECO:0000256" key="1">
    <source>
        <dbReference type="ARBA" id="ARBA00022490"/>
    </source>
</evidence>
<keyword evidence="2 4" id="KW-0396">Initiation factor</keyword>
<accession>A0A1E3QZT2</accession>
<evidence type="ECO:0000259" key="5">
    <source>
        <dbReference type="PROSITE" id="PS50250"/>
    </source>
</evidence>
<feature type="domain" description="PCI" evidence="5">
    <location>
        <begin position="229"/>
        <end position="406"/>
    </location>
</feature>
<dbReference type="SMART" id="SM01186">
    <property type="entry name" value="eIF3_N"/>
    <property type="match status" value="1"/>
</dbReference>
<dbReference type="InterPro" id="IPR016650">
    <property type="entry name" value="eIF3e"/>
</dbReference>
<dbReference type="GO" id="GO:0071540">
    <property type="term" value="C:eukaryotic translation initiation factor 3 complex, eIF3e"/>
    <property type="evidence" value="ECO:0007669"/>
    <property type="project" value="EnsemblFungi"/>
</dbReference>
<dbReference type="EMBL" id="KV454426">
    <property type="protein sequence ID" value="ODQ83054.1"/>
    <property type="molecule type" value="Genomic_DNA"/>
</dbReference>
<dbReference type="InterPro" id="IPR000717">
    <property type="entry name" value="PCI_dom"/>
</dbReference>
<keyword evidence="3 4" id="KW-0648">Protein biosynthesis</keyword>
<dbReference type="Proteomes" id="UP000094336">
    <property type="component" value="Unassembled WGS sequence"/>
</dbReference>
<comment type="subunit">
    <text evidence="4">Component of the eukaryotic translation initiation factor 3 (eIF-3) complex.</text>
</comment>
<keyword evidence="7" id="KW-1185">Reference proteome</keyword>
<comment type="similarity">
    <text evidence="4">Belongs to the eIF-3 subunit E family.</text>
</comment>
<organism evidence="6 7">
    <name type="scientific">Babjeviella inositovora NRRL Y-12698</name>
    <dbReference type="NCBI Taxonomy" id="984486"/>
    <lineage>
        <taxon>Eukaryota</taxon>
        <taxon>Fungi</taxon>
        <taxon>Dikarya</taxon>
        <taxon>Ascomycota</taxon>
        <taxon>Saccharomycotina</taxon>
        <taxon>Pichiomycetes</taxon>
        <taxon>Serinales incertae sedis</taxon>
        <taxon>Babjeviella</taxon>
    </lineage>
</organism>
<gene>
    <name evidence="6" type="ORF">BABINDRAFT_31339</name>
</gene>
<name>A0A1E3QZT2_9ASCO</name>
<dbReference type="PROSITE" id="PS50250">
    <property type="entry name" value="PCI"/>
    <property type="match status" value="1"/>
</dbReference>
<comment type="subcellular location">
    <subcellularLocation>
        <location evidence="4">Cytoplasm</location>
    </subcellularLocation>
</comment>
<dbReference type="OrthoDB" id="417252at2759"/>
<dbReference type="RefSeq" id="XP_018988382.1">
    <property type="nucleotide sequence ID" value="XM_019131538.1"/>
</dbReference>
<dbReference type="GeneID" id="30149391"/>
<keyword evidence="1 4" id="KW-0963">Cytoplasm</keyword>
<dbReference type="STRING" id="984486.A0A1E3QZT2"/>
<dbReference type="GO" id="GO:0070196">
    <property type="term" value="P:eukaryotic translation initiation factor 3 complex assembly"/>
    <property type="evidence" value="ECO:0007669"/>
    <property type="project" value="EnsemblFungi"/>
</dbReference>
<evidence type="ECO:0000256" key="2">
    <source>
        <dbReference type="ARBA" id="ARBA00022540"/>
    </source>
</evidence>
<dbReference type="GO" id="GO:0005829">
    <property type="term" value="C:cytosol"/>
    <property type="evidence" value="ECO:0007669"/>
    <property type="project" value="EnsemblFungi"/>
</dbReference>
<dbReference type="GO" id="GO:0003743">
    <property type="term" value="F:translation initiation factor activity"/>
    <property type="evidence" value="ECO:0007669"/>
    <property type="project" value="UniProtKB-KW"/>
</dbReference>
<evidence type="ECO:0000256" key="4">
    <source>
        <dbReference type="PIRNR" id="PIRNR016255"/>
    </source>
</evidence>
<dbReference type="PANTHER" id="PTHR10317">
    <property type="entry name" value="EUKARYOTIC TRANSLATION INITIATION FACTOR 3 SUBUNIT E"/>
    <property type="match status" value="1"/>
</dbReference>
<dbReference type="AlphaFoldDB" id="A0A1E3QZT2"/>
<evidence type="ECO:0000256" key="3">
    <source>
        <dbReference type="ARBA" id="ARBA00022917"/>
    </source>
</evidence>
<proteinExistence type="inferred from homology"/>
<reference evidence="7" key="1">
    <citation type="submission" date="2016-05" db="EMBL/GenBank/DDBJ databases">
        <title>Comparative genomics of biotechnologically important yeasts.</title>
        <authorList>
            <consortium name="DOE Joint Genome Institute"/>
            <person name="Riley R."/>
            <person name="Haridas S."/>
            <person name="Wolfe K.H."/>
            <person name="Lopes M.R."/>
            <person name="Hittinger C.T."/>
            <person name="Goker M."/>
            <person name="Salamov A."/>
            <person name="Wisecaver J."/>
            <person name="Long T.M."/>
            <person name="Aerts A.L."/>
            <person name="Barry K."/>
            <person name="Choi C."/>
            <person name="Clum A."/>
            <person name="Coughlan A.Y."/>
            <person name="Deshpande S."/>
            <person name="Douglass A.P."/>
            <person name="Hanson S.J."/>
            <person name="Klenk H.-P."/>
            <person name="Labutti K."/>
            <person name="Lapidus A."/>
            <person name="Lindquist E."/>
            <person name="Lipzen A."/>
            <person name="Meier-Kolthoff J.P."/>
            <person name="Ohm R.A."/>
            <person name="Otillar R.P."/>
            <person name="Pangilinan J."/>
            <person name="Peng Y."/>
            <person name="Rokas A."/>
            <person name="Rosa C.A."/>
            <person name="Scheuner C."/>
            <person name="Sibirny A.A."/>
            <person name="Slot J.C."/>
            <person name="Stielow J.B."/>
            <person name="Sun H."/>
            <person name="Kurtzman C.P."/>
            <person name="Blackwell M."/>
            <person name="Grigoriev I.V."/>
            <person name="Jeffries T.W."/>
        </authorList>
    </citation>
    <scope>NUCLEOTIDE SEQUENCE [LARGE SCALE GENOMIC DNA]</scope>
    <source>
        <strain evidence="7">NRRL Y-12698</strain>
    </source>
</reference>
<dbReference type="PIRSF" id="PIRSF016255">
    <property type="entry name" value="eIF3e_su6"/>
    <property type="match status" value="1"/>
</dbReference>
<dbReference type="InterPro" id="IPR019010">
    <property type="entry name" value="eIF3e_N"/>
</dbReference>
<dbReference type="Pfam" id="PF09440">
    <property type="entry name" value="eIF3_N"/>
    <property type="match status" value="1"/>
</dbReference>
<dbReference type="GO" id="GO:0016282">
    <property type="term" value="C:eukaryotic 43S preinitiation complex"/>
    <property type="evidence" value="ECO:0007669"/>
    <property type="project" value="EnsemblFungi"/>
</dbReference>
<protein>
    <recommendedName>
        <fullName evidence="4">Eukaryotic translation initiation factor 3 subunit E</fullName>
    </recommendedName>
</protein>
<evidence type="ECO:0000313" key="6">
    <source>
        <dbReference type="EMBL" id="ODQ83054.1"/>
    </source>
</evidence>
<evidence type="ECO:0000313" key="7">
    <source>
        <dbReference type="Proteomes" id="UP000094336"/>
    </source>
</evidence>
<sequence length="433" mass="49603">MPLTAEELTLARQYDLTQKFVPFLDRHLDYPLIEFLGNEAVYDDQVINQLIYDLLKDTNMFKFVKDTYKKLNPTSAFPQELLDKEETFTAEATRLGGETQEILDVIGRDDVKAHFSEDKSQNCEYLAKNFGIDASKINKLYQYGLLKYNKGDYETASDLLYTFRLLSTDSESLIAATWGYLSCQIILLQWEKALQELQKLRDIIDSRSYADPATQLHHRTWIIHHFLFPFTNTETGLELMCDLFFQSSYVSTIQAACPWILRYLVVAVISTKNHKRMRDLVRIIAQESYEYNDPLTLLVKSMYIDFDIQKVEQYLVECQIIIKTDFFLSNCTSSSSSFLDNARAFVLEVYLKIYSVADVAKVARLLNLDSTAEAVALLKTFSAASNHVSIEVVGETATITKTAASVHQQVVEKTKHLSYKSTQLLNAQKEKSS</sequence>